<name>A0A1Q3CBI6_CEPFO</name>
<feature type="compositionally biased region" description="Polar residues" evidence="1">
    <location>
        <begin position="72"/>
        <end position="90"/>
    </location>
</feature>
<gene>
    <name evidence="2" type="ORF">CFOL_v3_21077</name>
</gene>
<comment type="caution">
    <text evidence="2">The sequence shown here is derived from an EMBL/GenBank/DDBJ whole genome shotgun (WGS) entry which is preliminary data.</text>
</comment>
<dbReference type="InParanoid" id="A0A1Q3CBI6"/>
<organism evidence="2 3">
    <name type="scientific">Cephalotus follicularis</name>
    <name type="common">Albany pitcher plant</name>
    <dbReference type="NCBI Taxonomy" id="3775"/>
    <lineage>
        <taxon>Eukaryota</taxon>
        <taxon>Viridiplantae</taxon>
        <taxon>Streptophyta</taxon>
        <taxon>Embryophyta</taxon>
        <taxon>Tracheophyta</taxon>
        <taxon>Spermatophyta</taxon>
        <taxon>Magnoliopsida</taxon>
        <taxon>eudicotyledons</taxon>
        <taxon>Gunneridae</taxon>
        <taxon>Pentapetalae</taxon>
        <taxon>rosids</taxon>
        <taxon>fabids</taxon>
        <taxon>Oxalidales</taxon>
        <taxon>Cephalotaceae</taxon>
        <taxon>Cephalotus</taxon>
    </lineage>
</organism>
<evidence type="ECO:0000256" key="1">
    <source>
        <dbReference type="SAM" id="MobiDB-lite"/>
    </source>
</evidence>
<keyword evidence="3" id="KW-1185">Reference proteome</keyword>
<evidence type="ECO:0000313" key="2">
    <source>
        <dbReference type="EMBL" id="GAV77606.1"/>
    </source>
</evidence>
<dbReference type="Proteomes" id="UP000187406">
    <property type="component" value="Unassembled WGS sequence"/>
</dbReference>
<evidence type="ECO:0000313" key="3">
    <source>
        <dbReference type="Proteomes" id="UP000187406"/>
    </source>
</evidence>
<feature type="non-terminal residue" evidence="2">
    <location>
        <position position="1"/>
    </location>
</feature>
<dbReference type="AlphaFoldDB" id="A0A1Q3CBI6"/>
<protein>
    <submittedName>
        <fullName evidence="2">Uncharacterized protein</fullName>
    </submittedName>
</protein>
<dbReference type="EMBL" id="BDDD01001651">
    <property type="protein sequence ID" value="GAV77606.1"/>
    <property type="molecule type" value="Genomic_DNA"/>
</dbReference>
<feature type="region of interest" description="Disordered" evidence="1">
    <location>
        <begin position="72"/>
        <end position="100"/>
    </location>
</feature>
<proteinExistence type="predicted"/>
<sequence>PPNPIPENLNWHHLGLKLAGSFFLLKQKRHLSIPLNSFSSLSLCKRTRSKRSSTRFLSLYVECLFSLSSPATPTSHRQPQHLQVHQTTGVSKYVSVSRGH</sequence>
<reference evidence="3" key="1">
    <citation type="submission" date="2016-04" db="EMBL/GenBank/DDBJ databases">
        <title>Cephalotus genome sequencing.</title>
        <authorList>
            <person name="Fukushima K."/>
            <person name="Hasebe M."/>
            <person name="Fang X."/>
        </authorList>
    </citation>
    <scope>NUCLEOTIDE SEQUENCE [LARGE SCALE GENOMIC DNA]</scope>
    <source>
        <strain evidence="3">cv. St1</strain>
    </source>
</reference>
<accession>A0A1Q3CBI6</accession>